<dbReference type="Proteomes" id="UP000095300">
    <property type="component" value="Unassembled WGS sequence"/>
</dbReference>
<evidence type="ECO:0000256" key="1">
    <source>
        <dbReference type="ARBA" id="ARBA00022737"/>
    </source>
</evidence>
<dbReference type="Pfam" id="PF00023">
    <property type="entry name" value="Ank"/>
    <property type="match status" value="1"/>
</dbReference>
<dbReference type="GO" id="GO:0051059">
    <property type="term" value="F:NF-kappaB binding"/>
    <property type="evidence" value="ECO:0007669"/>
    <property type="project" value="TreeGrafter"/>
</dbReference>
<dbReference type="EnsemblMetazoa" id="SCAU010590-RA">
    <property type="protein sequence ID" value="SCAU010590-PA"/>
    <property type="gene ID" value="SCAU010590"/>
</dbReference>
<dbReference type="GO" id="GO:0071356">
    <property type="term" value="P:cellular response to tumor necrosis factor"/>
    <property type="evidence" value="ECO:0007669"/>
    <property type="project" value="TreeGrafter"/>
</dbReference>
<gene>
    <name evidence="3" type="primary">106087889</name>
</gene>
<accession>A0A1I8PS21</accession>
<evidence type="ECO:0000313" key="3">
    <source>
        <dbReference type="EnsemblMetazoa" id="SCAU010590-PA"/>
    </source>
</evidence>
<dbReference type="VEuPathDB" id="VectorBase:SCAU010590"/>
<dbReference type="PANTHER" id="PTHR46680:SF3">
    <property type="entry name" value="NF-KAPPA-B INHIBITOR CACTUS"/>
    <property type="match status" value="1"/>
</dbReference>
<dbReference type="SMART" id="SM00248">
    <property type="entry name" value="ANK"/>
    <property type="match status" value="3"/>
</dbReference>
<name>A0A1I8PS21_STOCA</name>
<dbReference type="GO" id="GO:0005829">
    <property type="term" value="C:cytosol"/>
    <property type="evidence" value="ECO:0007669"/>
    <property type="project" value="TreeGrafter"/>
</dbReference>
<dbReference type="SUPFAM" id="SSF48403">
    <property type="entry name" value="Ankyrin repeat"/>
    <property type="match status" value="1"/>
</dbReference>
<evidence type="ECO:0000256" key="2">
    <source>
        <dbReference type="ARBA" id="ARBA00023043"/>
    </source>
</evidence>
<proteinExistence type="predicted"/>
<reference evidence="3" key="1">
    <citation type="submission" date="2020-05" db="UniProtKB">
        <authorList>
            <consortium name="EnsemblMetazoa"/>
        </authorList>
    </citation>
    <scope>IDENTIFICATION</scope>
    <source>
        <strain evidence="3">USDA</strain>
    </source>
</reference>
<keyword evidence="1" id="KW-0677">Repeat</keyword>
<dbReference type="InterPro" id="IPR051070">
    <property type="entry name" value="NF-kappa-B_inhibitor"/>
</dbReference>
<dbReference type="PANTHER" id="PTHR46680">
    <property type="entry name" value="NF-KAPPA-B INHIBITOR ALPHA"/>
    <property type="match status" value="1"/>
</dbReference>
<dbReference type="Gene3D" id="1.25.40.20">
    <property type="entry name" value="Ankyrin repeat-containing domain"/>
    <property type="match status" value="1"/>
</dbReference>
<sequence length="177" mass="20035">MTDTSAQANDSKADYDGRTPLHLAIQLKAGKCIQQFLQLLRQESNPELIENLKGMFKPYNNIGQTIVHQAVLQRKIHIVKELLQFCNRNNINVLEMEVLGSGKSLLHLAVDNQDYEMQTVIVMSVPKSIHVANYAGSLPFEEREDLQRILSDVEKMKSDKALTDISQEVDDIEQKAT</sequence>
<keyword evidence="4" id="KW-1185">Reference proteome</keyword>
<keyword evidence="2" id="KW-0040">ANK repeat</keyword>
<dbReference type="InterPro" id="IPR036770">
    <property type="entry name" value="Ankyrin_rpt-contain_sf"/>
</dbReference>
<dbReference type="InterPro" id="IPR002110">
    <property type="entry name" value="Ankyrin_rpt"/>
</dbReference>
<organism evidence="3 4">
    <name type="scientific">Stomoxys calcitrans</name>
    <name type="common">Stable fly</name>
    <name type="synonym">Conops calcitrans</name>
    <dbReference type="NCBI Taxonomy" id="35570"/>
    <lineage>
        <taxon>Eukaryota</taxon>
        <taxon>Metazoa</taxon>
        <taxon>Ecdysozoa</taxon>
        <taxon>Arthropoda</taxon>
        <taxon>Hexapoda</taxon>
        <taxon>Insecta</taxon>
        <taxon>Pterygota</taxon>
        <taxon>Neoptera</taxon>
        <taxon>Endopterygota</taxon>
        <taxon>Diptera</taxon>
        <taxon>Brachycera</taxon>
        <taxon>Muscomorpha</taxon>
        <taxon>Muscoidea</taxon>
        <taxon>Muscidae</taxon>
        <taxon>Stomoxys</taxon>
    </lineage>
</organism>
<evidence type="ECO:0000313" key="4">
    <source>
        <dbReference type="Proteomes" id="UP000095300"/>
    </source>
</evidence>
<dbReference type="OrthoDB" id="8032836at2759"/>
<protein>
    <submittedName>
        <fullName evidence="3">Uncharacterized protein</fullName>
    </submittedName>
</protein>
<dbReference type="AlphaFoldDB" id="A0A1I8PS21"/>